<evidence type="ECO:0000256" key="1">
    <source>
        <dbReference type="ARBA" id="ARBA00005437"/>
    </source>
</evidence>
<evidence type="ECO:0008006" key="4">
    <source>
        <dbReference type="Google" id="ProtNLM"/>
    </source>
</evidence>
<name>A0ABP4VZQ0_9ACTN</name>
<gene>
    <name evidence="2" type="ORF">GCM10009681_11040</name>
</gene>
<dbReference type="EMBL" id="BAAALS010000004">
    <property type="protein sequence ID" value="GAA1742041.1"/>
    <property type="molecule type" value="Genomic_DNA"/>
</dbReference>
<proteinExistence type="inferred from homology"/>
<evidence type="ECO:0000313" key="2">
    <source>
        <dbReference type="EMBL" id="GAA1742041.1"/>
    </source>
</evidence>
<organism evidence="2 3">
    <name type="scientific">Luedemannella helvata</name>
    <dbReference type="NCBI Taxonomy" id="349315"/>
    <lineage>
        <taxon>Bacteria</taxon>
        <taxon>Bacillati</taxon>
        <taxon>Actinomycetota</taxon>
        <taxon>Actinomycetes</taxon>
        <taxon>Micromonosporales</taxon>
        <taxon>Micromonosporaceae</taxon>
        <taxon>Luedemannella</taxon>
    </lineage>
</organism>
<dbReference type="SUPFAM" id="SSF54518">
    <property type="entry name" value="Tubby C-terminal domain-like"/>
    <property type="match status" value="1"/>
</dbReference>
<protein>
    <recommendedName>
        <fullName evidence="4">LURP-one-related family protein</fullName>
    </recommendedName>
</protein>
<keyword evidence="3" id="KW-1185">Reference proteome</keyword>
<dbReference type="RefSeq" id="WP_344077516.1">
    <property type="nucleotide sequence ID" value="NZ_BAAALS010000004.1"/>
</dbReference>
<comment type="caution">
    <text evidence="2">The sequence shown here is derived from an EMBL/GenBank/DDBJ whole genome shotgun (WGS) entry which is preliminary data.</text>
</comment>
<dbReference type="InterPro" id="IPR038595">
    <property type="entry name" value="LOR_sf"/>
</dbReference>
<reference evidence="3" key="1">
    <citation type="journal article" date="2019" name="Int. J. Syst. Evol. Microbiol.">
        <title>The Global Catalogue of Microorganisms (GCM) 10K type strain sequencing project: providing services to taxonomists for standard genome sequencing and annotation.</title>
        <authorList>
            <consortium name="The Broad Institute Genomics Platform"/>
            <consortium name="The Broad Institute Genome Sequencing Center for Infectious Disease"/>
            <person name="Wu L."/>
            <person name="Ma J."/>
        </authorList>
    </citation>
    <scope>NUCLEOTIDE SEQUENCE [LARGE SCALE GENOMIC DNA]</scope>
    <source>
        <strain evidence="3">JCM 13249</strain>
    </source>
</reference>
<comment type="similarity">
    <text evidence="1">Belongs to the LOR family.</text>
</comment>
<dbReference type="Gene3D" id="2.40.160.200">
    <property type="entry name" value="LURP1-related"/>
    <property type="match status" value="1"/>
</dbReference>
<sequence length="163" mass="18482">MYLIKERFFRLGNDSEITDEGGRTVFDVDGKVLSLRDRLVIKDPDGTPVAEVRRRLIALRPSYLVTIGGEKAAVVRKRFLRLFRDRYVIDVPGPHDLTMKGSLLDHEFTIRRDGATVATVSKRWVSIRDTYAVDIADSENHLLILGVALALDLAEEREDKDDS</sequence>
<dbReference type="InterPro" id="IPR007612">
    <property type="entry name" value="LOR"/>
</dbReference>
<evidence type="ECO:0000313" key="3">
    <source>
        <dbReference type="Proteomes" id="UP001500655"/>
    </source>
</evidence>
<dbReference type="InterPro" id="IPR025659">
    <property type="entry name" value="Tubby-like_C"/>
</dbReference>
<dbReference type="Proteomes" id="UP001500655">
    <property type="component" value="Unassembled WGS sequence"/>
</dbReference>
<dbReference type="Pfam" id="PF04525">
    <property type="entry name" value="LOR"/>
    <property type="match status" value="1"/>
</dbReference>
<accession>A0ABP4VZQ0</accession>